<evidence type="ECO:0000256" key="5">
    <source>
        <dbReference type="ARBA" id="ARBA00022801"/>
    </source>
</evidence>
<dbReference type="PANTHER" id="PTHR30457">
    <property type="entry name" value="5'-NUCLEOTIDASE SURE"/>
    <property type="match status" value="1"/>
</dbReference>
<evidence type="ECO:0000259" key="6">
    <source>
        <dbReference type="Pfam" id="PF01975"/>
    </source>
</evidence>
<name>A0ABT1JN57_ACTCY</name>
<protein>
    <recommendedName>
        <fullName evidence="3">5'-nucleotidase</fullName>
        <ecNumber evidence="3">3.1.3.5</ecNumber>
    </recommendedName>
</protein>
<evidence type="ECO:0000256" key="4">
    <source>
        <dbReference type="ARBA" id="ARBA00022723"/>
    </source>
</evidence>
<dbReference type="InterPro" id="IPR002828">
    <property type="entry name" value="SurE-like_Pase/nucleotidase"/>
</dbReference>
<dbReference type="InterPro" id="IPR030048">
    <property type="entry name" value="SurE"/>
</dbReference>
<dbReference type="InterPro" id="IPR036523">
    <property type="entry name" value="SurE-like_sf"/>
</dbReference>
<comment type="catalytic activity">
    <reaction evidence="1">
        <text>a ribonucleoside 5'-phosphate + H2O = a ribonucleoside + phosphate</text>
        <dbReference type="Rhea" id="RHEA:12484"/>
        <dbReference type="ChEBI" id="CHEBI:15377"/>
        <dbReference type="ChEBI" id="CHEBI:18254"/>
        <dbReference type="ChEBI" id="CHEBI:43474"/>
        <dbReference type="ChEBI" id="CHEBI:58043"/>
        <dbReference type="EC" id="3.1.3.5"/>
    </reaction>
</comment>
<evidence type="ECO:0000256" key="2">
    <source>
        <dbReference type="ARBA" id="ARBA00011062"/>
    </source>
</evidence>
<keyword evidence="5" id="KW-0378">Hydrolase</keyword>
<evidence type="ECO:0000256" key="1">
    <source>
        <dbReference type="ARBA" id="ARBA00000815"/>
    </source>
</evidence>
<accession>A0ABT1JN57</accession>
<dbReference type="EC" id="3.1.3.5" evidence="3"/>
<evidence type="ECO:0000313" key="8">
    <source>
        <dbReference type="Proteomes" id="UP000791080"/>
    </source>
</evidence>
<sequence length="263" mass="26501">MRVRVLVTNDDGIDSPGLHALAAVAVREGAEVTVAAPAHDASGSSAALTAHVRDGAVSSERVDLPDLPGVPAYSVGAQPAFIVFSALQGAFGDPPELVLSGINRGPNVGRAVLHSGTVGAALTAGLGGVSGIAVSLDSSVEDESAGVDEPHWETAADVVPIALRHLLAECAAGTVFNLNVPNDVGPCDTLHRARLGHFGAVQTRVERAGDSDLRMTTMVGEPDFAPGTDAAHLAAGRATITALRGITESGEVGLPASIALPAR</sequence>
<dbReference type="Gene3D" id="3.40.1210.10">
    <property type="entry name" value="Survival protein SurE-like phosphatase/nucleotidase"/>
    <property type="match status" value="1"/>
</dbReference>
<gene>
    <name evidence="7" type="ORF">G443_004235</name>
</gene>
<evidence type="ECO:0000256" key="3">
    <source>
        <dbReference type="ARBA" id="ARBA00012643"/>
    </source>
</evidence>
<dbReference type="PANTHER" id="PTHR30457:SF0">
    <property type="entry name" value="PHOSPHATASE, PUTATIVE (AFU_ORTHOLOGUE AFUA_4G01070)-RELATED"/>
    <property type="match status" value="1"/>
</dbReference>
<proteinExistence type="inferred from homology"/>
<feature type="domain" description="Survival protein SurE-like phosphatase/nucleotidase" evidence="6">
    <location>
        <begin position="5"/>
        <end position="183"/>
    </location>
</feature>
<organism evidence="7 8">
    <name type="scientific">Actinoalloteichus caeruleus DSM 43889</name>
    <dbReference type="NCBI Taxonomy" id="1120930"/>
    <lineage>
        <taxon>Bacteria</taxon>
        <taxon>Bacillati</taxon>
        <taxon>Actinomycetota</taxon>
        <taxon>Actinomycetes</taxon>
        <taxon>Pseudonocardiales</taxon>
        <taxon>Pseudonocardiaceae</taxon>
        <taxon>Actinoalloteichus</taxon>
        <taxon>Actinoalloteichus cyanogriseus</taxon>
    </lineage>
</organism>
<evidence type="ECO:0000313" key="7">
    <source>
        <dbReference type="EMBL" id="MCP2333965.1"/>
    </source>
</evidence>
<dbReference type="RefSeq" id="WP_035293308.1">
    <property type="nucleotide sequence ID" value="NZ_AUBJ02000001.1"/>
</dbReference>
<keyword evidence="8" id="KW-1185">Reference proteome</keyword>
<dbReference type="Proteomes" id="UP000791080">
    <property type="component" value="Unassembled WGS sequence"/>
</dbReference>
<comment type="similarity">
    <text evidence="2">Belongs to the SurE nucleotidase family.</text>
</comment>
<dbReference type="EMBL" id="AUBJ02000001">
    <property type="protein sequence ID" value="MCP2333965.1"/>
    <property type="molecule type" value="Genomic_DNA"/>
</dbReference>
<dbReference type="SUPFAM" id="SSF64167">
    <property type="entry name" value="SurE-like"/>
    <property type="match status" value="1"/>
</dbReference>
<dbReference type="Pfam" id="PF01975">
    <property type="entry name" value="SurE"/>
    <property type="match status" value="1"/>
</dbReference>
<comment type="caution">
    <text evidence="7">The sequence shown here is derived from an EMBL/GenBank/DDBJ whole genome shotgun (WGS) entry which is preliminary data.</text>
</comment>
<reference evidence="7 8" key="1">
    <citation type="submission" date="2022-06" db="EMBL/GenBank/DDBJ databases">
        <title>Genomic Encyclopedia of Type Strains, Phase I: the one thousand microbial genomes (KMG-I) project.</title>
        <authorList>
            <person name="Kyrpides N."/>
        </authorList>
    </citation>
    <scope>NUCLEOTIDE SEQUENCE [LARGE SCALE GENOMIC DNA]</scope>
    <source>
        <strain evidence="7 8">DSM 43889</strain>
    </source>
</reference>
<keyword evidence="4" id="KW-0479">Metal-binding</keyword>